<name>A0ABR3FAS8_9AGAR</name>
<protein>
    <submittedName>
        <fullName evidence="1">Uncharacterized protein</fullName>
    </submittedName>
</protein>
<sequence>MLSAEQFQFVVGPGKDTELAMRSAPTLSTATPTSTTGLSSLITTASSTAAPPFFGRLEPLKSQQRVRMGMESHLPNGSTFGRYGWMGYGGMGGNRGNGYERMGTCYGGYVSLGTVEWVMTAMEWAWEEELLLYALDASGRPVPNLSQSVEYLREPLQYPPDLLRRCSELLQWRTLSSGSVSYAMPSGMDSYLSASHTGIEPEARFIVPLIAIFDTLYAITKLIVEASLNARQHQDLPVPGALPPLRFISNNIRMVPPPLHAPIALIDLTCPFVPPRGRRPTIGRLRVVVRLEFLVGTNSAEVVVLGEPHQLALMMFHSNSMHVLSTMLTTTLSALPL</sequence>
<accession>A0ABR3FAS8</accession>
<evidence type="ECO:0000313" key="1">
    <source>
        <dbReference type="EMBL" id="KAL0572358.1"/>
    </source>
</evidence>
<dbReference type="EMBL" id="JBAHYK010000639">
    <property type="protein sequence ID" value="KAL0572358.1"/>
    <property type="molecule type" value="Genomic_DNA"/>
</dbReference>
<proteinExistence type="predicted"/>
<keyword evidence="2" id="KW-1185">Reference proteome</keyword>
<reference evidence="1 2" key="1">
    <citation type="submission" date="2024-02" db="EMBL/GenBank/DDBJ databases">
        <title>A draft genome for the cacao thread blight pathogen Marasmius crinis-equi.</title>
        <authorList>
            <person name="Cohen S.P."/>
            <person name="Baruah I.K."/>
            <person name="Amoako-Attah I."/>
            <person name="Bukari Y."/>
            <person name="Meinhardt L.W."/>
            <person name="Bailey B.A."/>
        </authorList>
    </citation>
    <scope>NUCLEOTIDE SEQUENCE [LARGE SCALE GENOMIC DNA]</scope>
    <source>
        <strain evidence="1 2">GH-76</strain>
    </source>
</reference>
<gene>
    <name evidence="1" type="ORF">V5O48_009607</name>
</gene>
<dbReference type="Proteomes" id="UP001465976">
    <property type="component" value="Unassembled WGS sequence"/>
</dbReference>
<comment type="caution">
    <text evidence="1">The sequence shown here is derived from an EMBL/GenBank/DDBJ whole genome shotgun (WGS) entry which is preliminary data.</text>
</comment>
<organism evidence="1 2">
    <name type="scientific">Marasmius crinis-equi</name>
    <dbReference type="NCBI Taxonomy" id="585013"/>
    <lineage>
        <taxon>Eukaryota</taxon>
        <taxon>Fungi</taxon>
        <taxon>Dikarya</taxon>
        <taxon>Basidiomycota</taxon>
        <taxon>Agaricomycotina</taxon>
        <taxon>Agaricomycetes</taxon>
        <taxon>Agaricomycetidae</taxon>
        <taxon>Agaricales</taxon>
        <taxon>Marasmiineae</taxon>
        <taxon>Marasmiaceae</taxon>
        <taxon>Marasmius</taxon>
    </lineage>
</organism>
<evidence type="ECO:0000313" key="2">
    <source>
        <dbReference type="Proteomes" id="UP001465976"/>
    </source>
</evidence>